<dbReference type="AlphaFoldDB" id="A0AAN8P1Q7"/>
<dbReference type="EMBL" id="JAWJWE010000007">
    <property type="protein sequence ID" value="KAK6632501.1"/>
    <property type="molecule type" value="Genomic_DNA"/>
</dbReference>
<reference evidence="2 3" key="1">
    <citation type="submission" date="2023-10" db="EMBL/GenBank/DDBJ databases">
        <title>Genomes of two closely related lineages of the louse Polyplax serrata with different host specificities.</title>
        <authorList>
            <person name="Martinu J."/>
            <person name="Tarabai H."/>
            <person name="Stefka J."/>
            <person name="Hypsa V."/>
        </authorList>
    </citation>
    <scope>NUCLEOTIDE SEQUENCE [LARGE SCALE GENOMIC DNA]</scope>
    <source>
        <strain evidence="2">HR10_N</strain>
    </source>
</reference>
<organism evidence="2 3">
    <name type="scientific">Polyplax serrata</name>
    <name type="common">Common mouse louse</name>
    <dbReference type="NCBI Taxonomy" id="468196"/>
    <lineage>
        <taxon>Eukaryota</taxon>
        <taxon>Metazoa</taxon>
        <taxon>Ecdysozoa</taxon>
        <taxon>Arthropoda</taxon>
        <taxon>Hexapoda</taxon>
        <taxon>Insecta</taxon>
        <taxon>Pterygota</taxon>
        <taxon>Neoptera</taxon>
        <taxon>Paraneoptera</taxon>
        <taxon>Psocodea</taxon>
        <taxon>Troctomorpha</taxon>
        <taxon>Phthiraptera</taxon>
        <taxon>Anoplura</taxon>
        <taxon>Polyplacidae</taxon>
        <taxon>Polyplax</taxon>
    </lineage>
</organism>
<gene>
    <name evidence="2" type="ORF">RUM43_013268</name>
</gene>
<accession>A0AAN8P1Q7</accession>
<sequence length="300" mass="33741">MNVKQYLDHCSEQNWQVHNEQDIRSCLTMSNVTGGNGEGFKNPMAGETPVLEARVKSLKQSISLLKSELLEEKNLWKKEVELMANLISNDRSLEINSDLNSEAEMDAKSLTGVSVTGTDTLVPSSTLIRDFEEKLNRYQGAFVQAQAEKRLNIRRQIAANTYRKRLNEVEKLCQEELNKVRKTATYLEPLKQIASEWTKSKESGYYAESPEPEQTKYLPEKTRKSTANAVECGGDFTSVKGSENLPTEDVNYPYEVPVKQIDASLVMDEDASNEIKGKIVLQIGSLPSEVPTICYSAKFE</sequence>
<comment type="caution">
    <text evidence="2">The sequence shown here is derived from an EMBL/GenBank/DDBJ whole genome shotgun (WGS) entry which is preliminary data.</text>
</comment>
<feature type="coiled-coil region" evidence="1">
    <location>
        <begin position="128"/>
        <end position="179"/>
    </location>
</feature>
<dbReference type="Proteomes" id="UP001372834">
    <property type="component" value="Unassembled WGS sequence"/>
</dbReference>
<evidence type="ECO:0000313" key="2">
    <source>
        <dbReference type="EMBL" id="KAK6632501.1"/>
    </source>
</evidence>
<evidence type="ECO:0000313" key="3">
    <source>
        <dbReference type="Proteomes" id="UP001372834"/>
    </source>
</evidence>
<evidence type="ECO:0000256" key="1">
    <source>
        <dbReference type="SAM" id="Coils"/>
    </source>
</evidence>
<name>A0AAN8P1Q7_POLSC</name>
<keyword evidence="1" id="KW-0175">Coiled coil</keyword>
<protein>
    <submittedName>
        <fullName evidence="2">Uncharacterized protein</fullName>
    </submittedName>
</protein>
<proteinExistence type="predicted"/>